<dbReference type="PATRIC" id="fig|1166018.3.peg.371"/>
<name>I0K2M4_9BACT</name>
<dbReference type="Pfam" id="PF20155">
    <property type="entry name" value="TMP_3"/>
    <property type="match status" value="1"/>
</dbReference>
<dbReference type="HOGENOM" id="CLU_247286_0_0_10"/>
<keyword evidence="1" id="KW-0175">Coiled coil</keyword>
<dbReference type="Proteomes" id="UP000011058">
    <property type="component" value="Chromosome"/>
</dbReference>
<reference evidence="3 4" key="1">
    <citation type="journal article" date="2012" name="J. Bacteriol.">
        <title>Genome Sequence of Fibrella aestuarina BUZ 2T, a Filamentous Marine Bacterium.</title>
        <authorList>
            <person name="Filippini M."/>
            <person name="Qi W."/>
            <person name="Blom J."/>
            <person name="Goesmann A."/>
            <person name="Smits T.H."/>
            <person name="Bagheri H.C."/>
        </authorList>
    </citation>
    <scope>NUCLEOTIDE SEQUENCE [LARGE SCALE GENOMIC DNA]</scope>
    <source>
        <strain evidence="4">BUZ 2T</strain>
    </source>
</reference>
<keyword evidence="4" id="KW-1185">Reference proteome</keyword>
<dbReference type="eggNOG" id="COG3941">
    <property type="taxonomic scope" value="Bacteria"/>
</dbReference>
<evidence type="ECO:0000259" key="2">
    <source>
        <dbReference type="Pfam" id="PF20155"/>
    </source>
</evidence>
<accession>I0K2M4</accession>
<dbReference type="KEGG" id="fae:FAES_0365"/>
<evidence type="ECO:0000313" key="3">
    <source>
        <dbReference type="EMBL" id="CCG98377.1"/>
    </source>
</evidence>
<gene>
    <name evidence="3" type="primary">celA1</name>
    <name evidence="3" type="ORF">FAES_0365</name>
</gene>
<organism evidence="3 4">
    <name type="scientific">Fibrella aestuarina BUZ 2</name>
    <dbReference type="NCBI Taxonomy" id="1166018"/>
    <lineage>
        <taxon>Bacteria</taxon>
        <taxon>Pseudomonadati</taxon>
        <taxon>Bacteroidota</taxon>
        <taxon>Cytophagia</taxon>
        <taxon>Cytophagales</taxon>
        <taxon>Spirosomataceae</taxon>
        <taxon>Fibrella</taxon>
    </lineage>
</organism>
<proteinExistence type="predicted"/>
<dbReference type="EMBL" id="HE796683">
    <property type="protein sequence ID" value="CCG98377.1"/>
    <property type="molecule type" value="Genomic_DNA"/>
</dbReference>
<feature type="domain" description="Tape measure protein N-terminal" evidence="2">
    <location>
        <begin position="41"/>
        <end position="226"/>
    </location>
</feature>
<evidence type="ECO:0000256" key="1">
    <source>
        <dbReference type="SAM" id="Coils"/>
    </source>
</evidence>
<evidence type="ECO:0000313" key="4">
    <source>
        <dbReference type="Proteomes" id="UP000011058"/>
    </source>
</evidence>
<dbReference type="eggNOG" id="COG1196">
    <property type="taxonomic scope" value="Bacteria"/>
</dbReference>
<feature type="coiled-coil region" evidence="1">
    <location>
        <begin position="541"/>
        <end position="588"/>
    </location>
</feature>
<protein>
    <submittedName>
        <fullName evidence="3">Phage tape measure protein</fullName>
    </submittedName>
</protein>
<dbReference type="STRING" id="1166018.FAES_0365"/>
<sequence>MLGFTNTVQRESSQIDQLFSRLGQAAAGAFAVAGLAGLPQQLVKVRGEFQQLEIAFTTMLRSKEKSDTLIRELSNEALKSPFQLSELSQGAKQLLAYGSSAEGVVSELRMIGDVASGVSAPVGDLIYLYGTLRSQGRAYAVDLRQFAGRGIPIYAELSKVLGVSVEQVNDLVSAGKVGFPQVEQAFKNMTSTGGMFEGLMAKQVQSLTGLASNFKDAWAQMLNEIGKETEGPIGAAIQGATELTTHYKDIAKYLAALAAGYGAYKAAVVITTTVERTRLFLLESLKLEQALAAASGEVLTEQQGRQIVVSKFLARAQAQLNATMLANPYVAVATVLATLVAAYFAFREEVIEVKTAQQLLGEATADINKRVGEQAGEVKSLTGILKNQNIAESERLKAYNRLREISPDIVRGLDFQRAKTADLTNEVNNYISALRQQISLEVYSAKYKEAFTKQIEAQDNVDKKRQEFLDKQKASQASKSTGPINASGSAMGYDAGAASSAGQLLLARQAFESAVEAKQQADRAIGELDKVMGSVYQQGTKQGLEAQKKKLEIQLSQLGQLNKLSKAYKYTEDQLAAVNKQLDTLNSNPKADQSFADRLAKANDAGTLRLVASYAKTDKLRDDLIKKVKEKRTDAVDGSKEKAALEKLESDLEKLTAKGRAKAGKAAAKEAEKEGIFGSEQYYANIIQKADELIRKTTDPKIQQQQQAIKDNAQRQIELIKRSVEAPLNSIPFFEAQIADAQKALEKLPVGADPALIKSYQSVVTESQKQLDELRKRNAVKTFGEELEEKQRQYVLYESWVAAYGQEAADKQFANLKVSGTSYLDYLDKQIAALESKRGGGVLSEQDAQNLTELIGQKKGLTGGKSAIEAFTDQLQRAKAEAGSLTQYLKYLEAQQAKLDPKDTSALTTDKRVVIQKEKVETTSQRFGNLQEFLKSVVDSEEQRQAIENHYADLRAQADEFYIYKESKAYKDFIANLEKARKEELKGVKDATVEGSDEFKAFTKTITSEGRKALKERLKQADDELNYKKKLYGEDSEEYRKAVLSKRQAERDLATDRLQYYQEFAQFFGELGGMLSGLTGELGEMGRLLSGVSAGAGKLVSSFKPGITGQERLNIGLSAGLDLINIITSSSAQRQQAESDFMRNQIALQQQYNLALNEQIGIQSSTDSNVFIKDKEKALRGGIEQLGKANTDYLKSIALLSQGRAKNGQSDKTDWGAVGSGAVAGATIGSVIPGVGTVIGAVGGAIVGGLIGLFGGEKRTDDYIGLLEKYPGLIKQGANGQAEINKELAQSLLASNQLDEATQQLVQNTLDWQGQIEKAKEQINGAVADLAGGLGDSLRDALVSAFSDGTDAAERFGESVSDTLENVLSQIIFNSVFKSQFDELQKQLVASFDVGGDNNVIDDLGNFYQKYNYLVTDFSKALSDAQLEADKFGLDIFSSKDKKSQKAGVDKGLSGAIKGVTEETASVLAGQLNAIRITQADNAVTMRSQLVMLTNISNNSNYLSYLRTIDRTLEEMKANAKADPLRAKGG</sequence>
<dbReference type="InterPro" id="IPR013491">
    <property type="entry name" value="Tape_meas_N"/>
</dbReference>